<dbReference type="GO" id="GO:0004106">
    <property type="term" value="F:chorismate mutase activity"/>
    <property type="evidence" value="ECO:0007669"/>
    <property type="project" value="UniProtKB-UniRule"/>
</dbReference>
<dbReference type="GO" id="GO:0046417">
    <property type="term" value="P:chorismate metabolic process"/>
    <property type="evidence" value="ECO:0007669"/>
    <property type="project" value="TreeGrafter"/>
</dbReference>
<dbReference type="PANTHER" id="PTHR21164">
    <property type="entry name" value="CHORISMATE MUTASE"/>
    <property type="match status" value="1"/>
</dbReference>
<comment type="catalytic activity">
    <reaction evidence="3">
        <text>chorismate = prephenate</text>
        <dbReference type="Rhea" id="RHEA:13897"/>
        <dbReference type="ChEBI" id="CHEBI:29748"/>
        <dbReference type="ChEBI" id="CHEBI:29934"/>
        <dbReference type="EC" id="5.4.99.5"/>
    </reaction>
</comment>
<feature type="binding site" evidence="2">
    <location>
        <position position="91"/>
    </location>
    <ligand>
        <name>prephenate</name>
        <dbReference type="ChEBI" id="CHEBI:29934"/>
    </ligand>
</feature>
<keyword evidence="2 3" id="KW-0057">Aromatic amino acid biosynthesis</keyword>
<organism evidence="4 5">
    <name type="scientific">Selenihalanaerobacter shriftii</name>
    <dbReference type="NCBI Taxonomy" id="142842"/>
    <lineage>
        <taxon>Bacteria</taxon>
        <taxon>Bacillati</taxon>
        <taxon>Bacillota</taxon>
        <taxon>Clostridia</taxon>
        <taxon>Halanaerobiales</taxon>
        <taxon>Halobacteroidaceae</taxon>
        <taxon>Selenihalanaerobacter</taxon>
    </lineage>
</organism>
<dbReference type="STRING" id="142842.SAMN02745118_01163"/>
<dbReference type="PIRSF" id="PIRSF005965">
    <property type="entry name" value="Chor_mut_AroH"/>
    <property type="match status" value="1"/>
</dbReference>
<dbReference type="CDD" id="cd02185">
    <property type="entry name" value="AroH"/>
    <property type="match status" value="1"/>
</dbReference>
<dbReference type="GO" id="GO:0008652">
    <property type="term" value="P:amino acid biosynthetic process"/>
    <property type="evidence" value="ECO:0007669"/>
    <property type="project" value="UniProtKB-UniRule"/>
</dbReference>
<accession>A0A1T4LIZ2</accession>
<feature type="binding site" evidence="2">
    <location>
        <position position="9"/>
    </location>
    <ligand>
        <name>prephenate</name>
        <dbReference type="ChEBI" id="CHEBI:29934"/>
    </ligand>
</feature>
<dbReference type="EMBL" id="FUWM01000008">
    <property type="protein sequence ID" value="SJZ54712.1"/>
    <property type="molecule type" value="Genomic_DNA"/>
</dbReference>
<dbReference type="Pfam" id="PF07736">
    <property type="entry name" value="CM_1"/>
    <property type="match status" value="1"/>
</dbReference>
<evidence type="ECO:0000256" key="1">
    <source>
        <dbReference type="NCBIfam" id="TIGR01796"/>
    </source>
</evidence>
<dbReference type="NCBIfam" id="TIGR01796">
    <property type="entry name" value="CM_mono_aroH"/>
    <property type="match status" value="1"/>
</dbReference>
<sequence>MSSKVYAIRGAITVENNEKEEILTATKELLLEIKDQNQLDEEDIISIFFTMTPDLNAVFPAQAARQIGWDFIPLLDATEVDVPGGLAKCIRVLIHLNSNNESREVEHVYLRRAEVLRPDLIK</sequence>
<evidence type="ECO:0000313" key="4">
    <source>
        <dbReference type="EMBL" id="SJZ54712.1"/>
    </source>
</evidence>
<dbReference type="Proteomes" id="UP000190625">
    <property type="component" value="Unassembled WGS sequence"/>
</dbReference>
<dbReference type="EC" id="5.4.99.5" evidence="1 3"/>
<keyword evidence="5" id="KW-1185">Reference proteome</keyword>
<dbReference type="InterPro" id="IPR035959">
    <property type="entry name" value="RutC-like_sf"/>
</dbReference>
<dbReference type="InterPro" id="IPR008243">
    <property type="entry name" value="Chorismate_mutase_AroH"/>
</dbReference>
<dbReference type="OrthoDB" id="9802232at2"/>
<dbReference type="Gene3D" id="3.30.1330.40">
    <property type="entry name" value="RutC-like"/>
    <property type="match status" value="1"/>
</dbReference>
<dbReference type="SUPFAM" id="SSF55298">
    <property type="entry name" value="YjgF-like"/>
    <property type="match status" value="1"/>
</dbReference>
<proteinExistence type="predicted"/>
<name>A0A1T4LIZ2_9FIRM</name>
<dbReference type="RefSeq" id="WP_078809646.1">
    <property type="nucleotide sequence ID" value="NZ_FUWM01000008.1"/>
</dbReference>
<dbReference type="AlphaFoldDB" id="A0A1T4LIZ2"/>
<evidence type="ECO:0000256" key="3">
    <source>
        <dbReference type="PROSITE-ProRule" id="PRU00514"/>
    </source>
</evidence>
<dbReference type="GO" id="GO:0009073">
    <property type="term" value="P:aromatic amino acid family biosynthetic process"/>
    <property type="evidence" value="ECO:0007669"/>
    <property type="project" value="UniProtKB-UniRule"/>
</dbReference>
<evidence type="ECO:0000256" key="2">
    <source>
        <dbReference type="PIRSR" id="PIRSR005965-1"/>
    </source>
</evidence>
<gene>
    <name evidence="4" type="ORF">SAMN02745118_01163</name>
</gene>
<dbReference type="PANTHER" id="PTHR21164:SF0">
    <property type="entry name" value="CHORISMATE MUTASE AROH"/>
    <property type="match status" value="1"/>
</dbReference>
<protein>
    <recommendedName>
        <fullName evidence="1 3">chorismate mutase</fullName>
        <ecNumber evidence="1 3">5.4.99.5</ecNumber>
    </recommendedName>
</protein>
<dbReference type="UniPathway" id="UPA00120">
    <property type="reaction ID" value="UER00203"/>
</dbReference>
<reference evidence="5" key="1">
    <citation type="submission" date="2017-02" db="EMBL/GenBank/DDBJ databases">
        <authorList>
            <person name="Varghese N."/>
            <person name="Submissions S."/>
        </authorList>
    </citation>
    <scope>NUCLEOTIDE SEQUENCE [LARGE SCALE GENOMIC DNA]</scope>
    <source>
        <strain evidence="5">ATCC BAA-73</strain>
    </source>
</reference>
<dbReference type="PROSITE" id="PS51167">
    <property type="entry name" value="CHORISMATE_MUT_1"/>
    <property type="match status" value="1"/>
</dbReference>
<evidence type="ECO:0000313" key="5">
    <source>
        <dbReference type="Proteomes" id="UP000190625"/>
    </source>
</evidence>
<keyword evidence="2 3" id="KW-0028">Amino-acid biosynthesis</keyword>
<keyword evidence="3" id="KW-0413">Isomerase</keyword>
<feature type="binding site" evidence="2">
    <location>
        <position position="109"/>
    </location>
    <ligand>
        <name>prephenate</name>
        <dbReference type="ChEBI" id="CHEBI:29934"/>
    </ligand>
</feature>